<evidence type="ECO:0000256" key="2">
    <source>
        <dbReference type="SAM" id="Coils"/>
    </source>
</evidence>
<dbReference type="EC" id="3.1.3.48" evidence="3"/>
<proteinExistence type="inferred from homology"/>
<dbReference type="Proteomes" id="UP001229346">
    <property type="component" value="Unassembled WGS sequence"/>
</dbReference>
<dbReference type="PANTHER" id="PTHR31126">
    <property type="entry name" value="TYROSINE-PROTEIN PHOSPHATASE"/>
    <property type="match status" value="1"/>
</dbReference>
<dbReference type="GO" id="GO:0004725">
    <property type="term" value="F:protein tyrosine phosphatase activity"/>
    <property type="evidence" value="ECO:0007669"/>
    <property type="project" value="UniProtKB-EC"/>
</dbReference>
<organism evidence="3 4">
    <name type="scientific">Paenibacillus harenae</name>
    <dbReference type="NCBI Taxonomy" id="306543"/>
    <lineage>
        <taxon>Bacteria</taxon>
        <taxon>Bacillati</taxon>
        <taxon>Bacillota</taxon>
        <taxon>Bacilli</taxon>
        <taxon>Bacillales</taxon>
        <taxon>Paenibacillaceae</taxon>
        <taxon>Paenibacillus</taxon>
    </lineage>
</organism>
<feature type="coiled-coil region" evidence="2">
    <location>
        <begin position="186"/>
        <end position="213"/>
    </location>
</feature>
<comment type="similarity">
    <text evidence="1">Belongs to the protein-tyrosine phosphatase family.</text>
</comment>
<reference evidence="3 4" key="1">
    <citation type="submission" date="2023-07" db="EMBL/GenBank/DDBJ databases">
        <title>Sorghum-associated microbial communities from plants grown in Nebraska, USA.</title>
        <authorList>
            <person name="Schachtman D."/>
        </authorList>
    </citation>
    <scope>NUCLEOTIDE SEQUENCE [LARGE SCALE GENOMIC DNA]</scope>
    <source>
        <strain evidence="3 4">CC482</strain>
    </source>
</reference>
<comment type="caution">
    <text evidence="3">The sequence shown here is derived from an EMBL/GenBank/DDBJ whole genome shotgun (WGS) entry which is preliminary data.</text>
</comment>
<dbReference type="RefSeq" id="WP_307204700.1">
    <property type="nucleotide sequence ID" value="NZ_JAUSSU010000005.1"/>
</dbReference>
<name>A0ABT9U3C8_PAEHA</name>
<dbReference type="Gene3D" id="3.90.190.10">
    <property type="entry name" value="Protein tyrosine phosphatase superfamily"/>
    <property type="match status" value="1"/>
</dbReference>
<evidence type="ECO:0000256" key="1">
    <source>
        <dbReference type="ARBA" id="ARBA00009580"/>
    </source>
</evidence>
<dbReference type="SUPFAM" id="SSF52799">
    <property type="entry name" value="(Phosphotyrosine protein) phosphatases II"/>
    <property type="match status" value="1"/>
</dbReference>
<keyword evidence="4" id="KW-1185">Reference proteome</keyword>
<dbReference type="PANTHER" id="PTHR31126:SF1">
    <property type="entry name" value="TYROSINE SPECIFIC PROTEIN PHOSPHATASES DOMAIN-CONTAINING PROTEIN"/>
    <property type="match status" value="1"/>
</dbReference>
<protein>
    <submittedName>
        <fullName evidence="3">Protein-tyrosine phosphatase</fullName>
        <ecNumber evidence="3">3.1.3.48</ecNumber>
    </submittedName>
</protein>
<dbReference type="InterPro" id="IPR029021">
    <property type="entry name" value="Prot-tyrosine_phosphatase-like"/>
</dbReference>
<dbReference type="Pfam" id="PF13350">
    <property type="entry name" value="Y_phosphatase3"/>
    <property type="match status" value="1"/>
</dbReference>
<keyword evidence="3" id="KW-0378">Hydrolase</keyword>
<gene>
    <name evidence="3" type="ORF">J2T15_002939</name>
</gene>
<sequence>MTTQHLNDSNTRVLPFHGVLNFRDMGGYAAAGGRKVKRGMLFRSAELTGMTESDRELFASLGIKTVFDYRDDKEAELKPDPAFENIANVRIPAMNQPHNTGDIREMLKSDLFRNMSVETFADMYVQMAIDNASFKKLMSLLQEPDSLGLLHHCAAGRDRTGIGSAFILLALGVDRETIIEDYLISNVTLVSMNEKMKEQLAELLDEEQMESMKAMFQLRREFMEAVFGAIDAKYGDTDSFLEQQFGLTADKRAELQARCLE</sequence>
<dbReference type="EMBL" id="JAUSSU010000005">
    <property type="protein sequence ID" value="MDQ0113498.1"/>
    <property type="molecule type" value="Genomic_DNA"/>
</dbReference>
<evidence type="ECO:0000313" key="4">
    <source>
        <dbReference type="Proteomes" id="UP001229346"/>
    </source>
</evidence>
<dbReference type="InterPro" id="IPR026893">
    <property type="entry name" value="Tyr/Ser_Pase_IphP-type"/>
</dbReference>
<accession>A0ABT9U3C8</accession>
<keyword evidence="2" id="KW-0175">Coiled coil</keyword>
<evidence type="ECO:0000313" key="3">
    <source>
        <dbReference type="EMBL" id="MDQ0113498.1"/>
    </source>
</evidence>